<keyword evidence="3 4" id="KW-0408">Iron</keyword>
<evidence type="ECO:0000313" key="6">
    <source>
        <dbReference type="EMBL" id="KAA2211273.1"/>
    </source>
</evidence>
<comment type="caution">
    <text evidence="6">The sequence shown here is derived from an EMBL/GenBank/DDBJ whole genome shotgun (WGS) entry which is preliminary data.</text>
</comment>
<feature type="domain" description="Cytochrome c" evidence="5">
    <location>
        <begin position="16"/>
        <end position="106"/>
    </location>
</feature>
<gene>
    <name evidence="6" type="ORF">F0Q34_21000</name>
</gene>
<keyword evidence="7" id="KW-1185">Reference proteome</keyword>
<name>A0A5B2TB17_9PROT</name>
<evidence type="ECO:0000256" key="3">
    <source>
        <dbReference type="ARBA" id="ARBA00023004"/>
    </source>
</evidence>
<evidence type="ECO:0000313" key="7">
    <source>
        <dbReference type="Proteomes" id="UP000322110"/>
    </source>
</evidence>
<dbReference type="InterPro" id="IPR036909">
    <property type="entry name" value="Cyt_c-like_dom_sf"/>
</dbReference>
<sequence length="106" mass="11243">MQGRERHEVAVALTGGDPRRAPELMTRYGCGGCHTIPGVPGADGKVAGPLTDMRERVFIGGVARNSPQAMIAWIVDPRAISPRTAMPATGITEAEARNVAAFLYAR</sequence>
<dbReference type="InterPro" id="IPR009056">
    <property type="entry name" value="Cyt_c-like_dom"/>
</dbReference>
<keyword evidence="1 4" id="KW-0349">Heme</keyword>
<accession>A0A5B2TB17</accession>
<evidence type="ECO:0000256" key="4">
    <source>
        <dbReference type="PROSITE-ProRule" id="PRU00433"/>
    </source>
</evidence>
<dbReference type="GO" id="GO:0046872">
    <property type="term" value="F:metal ion binding"/>
    <property type="evidence" value="ECO:0007669"/>
    <property type="project" value="UniProtKB-KW"/>
</dbReference>
<protein>
    <submittedName>
        <fullName evidence="6">C-type cytochrome</fullName>
    </submittedName>
</protein>
<reference evidence="6 7" key="1">
    <citation type="journal article" date="2015" name="Int. J. Syst. Evol. Microbiol.">
        <title>Roseomonas oryzae sp. nov., isolated from paddy rhizosphere soil.</title>
        <authorList>
            <person name="Ramaprasad E.V."/>
            <person name="Sasikala Ch."/>
            <person name="Ramana Ch.V."/>
        </authorList>
    </citation>
    <scope>NUCLEOTIDE SEQUENCE [LARGE SCALE GENOMIC DNA]</scope>
    <source>
        <strain evidence="6 7">KCTC 42542</strain>
    </source>
</reference>
<dbReference type="PROSITE" id="PS51007">
    <property type="entry name" value="CYTC"/>
    <property type="match status" value="1"/>
</dbReference>
<evidence type="ECO:0000256" key="1">
    <source>
        <dbReference type="ARBA" id="ARBA00022617"/>
    </source>
</evidence>
<dbReference type="OrthoDB" id="9794982at2"/>
<dbReference type="GO" id="GO:0020037">
    <property type="term" value="F:heme binding"/>
    <property type="evidence" value="ECO:0007669"/>
    <property type="project" value="InterPro"/>
</dbReference>
<evidence type="ECO:0000256" key="2">
    <source>
        <dbReference type="ARBA" id="ARBA00022723"/>
    </source>
</evidence>
<dbReference type="Proteomes" id="UP000322110">
    <property type="component" value="Unassembled WGS sequence"/>
</dbReference>
<dbReference type="Pfam" id="PF00034">
    <property type="entry name" value="Cytochrom_C"/>
    <property type="match status" value="1"/>
</dbReference>
<keyword evidence="2 4" id="KW-0479">Metal-binding</keyword>
<dbReference type="SUPFAM" id="SSF46626">
    <property type="entry name" value="Cytochrome c"/>
    <property type="match status" value="1"/>
</dbReference>
<dbReference type="GO" id="GO:0009055">
    <property type="term" value="F:electron transfer activity"/>
    <property type="evidence" value="ECO:0007669"/>
    <property type="project" value="InterPro"/>
</dbReference>
<dbReference type="EMBL" id="VUKA01000040">
    <property type="protein sequence ID" value="KAA2211273.1"/>
    <property type="molecule type" value="Genomic_DNA"/>
</dbReference>
<dbReference type="AlphaFoldDB" id="A0A5B2TB17"/>
<proteinExistence type="predicted"/>
<dbReference type="Gene3D" id="1.10.760.10">
    <property type="entry name" value="Cytochrome c-like domain"/>
    <property type="match status" value="1"/>
</dbReference>
<evidence type="ECO:0000259" key="5">
    <source>
        <dbReference type="PROSITE" id="PS51007"/>
    </source>
</evidence>
<organism evidence="6 7">
    <name type="scientific">Teichococcus oryzae</name>
    <dbReference type="NCBI Taxonomy" id="1608942"/>
    <lineage>
        <taxon>Bacteria</taxon>
        <taxon>Pseudomonadati</taxon>
        <taxon>Pseudomonadota</taxon>
        <taxon>Alphaproteobacteria</taxon>
        <taxon>Acetobacterales</taxon>
        <taxon>Roseomonadaceae</taxon>
        <taxon>Roseomonas</taxon>
    </lineage>
</organism>